<evidence type="ECO:0000313" key="1">
    <source>
        <dbReference type="EMBL" id="CUV25530.1"/>
    </source>
</evidence>
<dbReference type="EMBL" id="LN899825">
    <property type="protein sequence ID" value="CUV33026.1"/>
    <property type="molecule type" value="Genomic_DNA"/>
</dbReference>
<organism evidence="1">
    <name type="scientific">Ralstonia solanacearum</name>
    <name type="common">Pseudomonas solanacearum</name>
    <dbReference type="NCBI Taxonomy" id="305"/>
    <lineage>
        <taxon>Bacteria</taxon>
        <taxon>Pseudomonadati</taxon>
        <taxon>Pseudomonadota</taxon>
        <taxon>Betaproteobacteria</taxon>
        <taxon>Burkholderiales</taxon>
        <taxon>Burkholderiaceae</taxon>
        <taxon>Ralstonia</taxon>
        <taxon>Ralstonia solanacearum species complex</taxon>
    </lineage>
</organism>
<evidence type="ECO:0000313" key="2">
    <source>
        <dbReference type="EMBL" id="CUV33026.1"/>
    </source>
</evidence>
<dbReference type="Pfam" id="PF11236">
    <property type="entry name" value="DUF3037"/>
    <property type="match status" value="1"/>
</dbReference>
<evidence type="ECO:0008006" key="5">
    <source>
        <dbReference type="Google" id="ProtNLM"/>
    </source>
</evidence>
<dbReference type="EMBL" id="LN899826">
    <property type="protein sequence ID" value="CUV41771.1"/>
    <property type="molecule type" value="Genomic_DNA"/>
</dbReference>
<accession>A0A0S4UTR1</accession>
<protein>
    <recommendedName>
        <fullName evidence="5">DUF3037 domain-containing protein</fullName>
    </recommendedName>
</protein>
<dbReference type="EMBL" id="LN899822">
    <property type="protein sequence ID" value="CUV62956.1"/>
    <property type="molecule type" value="Genomic_DNA"/>
</dbReference>
<dbReference type="AlphaFoldDB" id="A0A0S4UTR1"/>
<dbReference type="InterPro" id="IPR021398">
    <property type="entry name" value="DUF3037"/>
</dbReference>
<name>A0A0S4UTR1_RALSL</name>
<dbReference type="EMBL" id="LN899823">
    <property type="protein sequence ID" value="CUV25530.1"/>
    <property type="molecule type" value="Genomic_DNA"/>
</dbReference>
<evidence type="ECO:0000313" key="3">
    <source>
        <dbReference type="EMBL" id="CUV41771.1"/>
    </source>
</evidence>
<proteinExistence type="predicted"/>
<reference evidence="1" key="1">
    <citation type="submission" date="2015-10" db="EMBL/GenBank/DDBJ databases">
        <authorList>
            <person name="Gilbert D.G."/>
        </authorList>
    </citation>
    <scope>NUCLEOTIDE SEQUENCE</scope>
    <source>
        <strain evidence="1">Phyl III-seqv23</strain>
    </source>
</reference>
<gene>
    <name evidence="4" type="ORF">RD1301_v1_2900022</name>
    <name evidence="1" type="ORF">RUN1744_v1_990050</name>
    <name evidence="2" type="ORF">TD1301_v1_270014</name>
    <name evidence="3" type="ORF">TF3108_v1_850056</name>
</gene>
<sequence length="280" mass="31972">MKFVCRYAIVRFAPYAETEEFANVGVVLICPHAKYFGYKLIDRSIARVTAFFDELDANVFRNARRDFGKELERIGGLIERAFAGTNLQGPDLSFASLAFDELAKPRDSIMYVSEPRTILTNDPAEQLADLFDRYVARTFATARTYQERVIQKRIAAMLVSADLKRLYKEQDIGDANYHARFPFVRVEDEEPVRAIKALHLAHEDASRLYDHGWEWVGRIRKLRRNNRLPGAVLFAVKGPEINTGPRYAAFSEVKTELERSDVQVVDGACEQEIVQFARAA</sequence>
<evidence type="ECO:0000313" key="4">
    <source>
        <dbReference type="EMBL" id="CUV62956.1"/>
    </source>
</evidence>